<dbReference type="SUPFAM" id="SSF56935">
    <property type="entry name" value="Porins"/>
    <property type="match status" value="1"/>
</dbReference>
<gene>
    <name evidence="3" type="ORF">A1355_23115</name>
</gene>
<dbReference type="EMBL" id="LUUK01000094">
    <property type="protein sequence ID" value="OAI21649.1"/>
    <property type="molecule type" value="Genomic_DNA"/>
</dbReference>
<dbReference type="Pfam" id="PF19577">
    <property type="entry name" value="DcaP"/>
    <property type="match status" value="1"/>
</dbReference>
<evidence type="ECO:0008006" key="5">
    <source>
        <dbReference type="Google" id="ProtNLM"/>
    </source>
</evidence>
<dbReference type="OrthoDB" id="190887at2"/>
<evidence type="ECO:0000313" key="3">
    <source>
        <dbReference type="EMBL" id="OAI21649.1"/>
    </source>
</evidence>
<evidence type="ECO:0000256" key="2">
    <source>
        <dbReference type="SAM" id="MobiDB-lite"/>
    </source>
</evidence>
<proteinExistence type="predicted"/>
<reference evidence="4" key="1">
    <citation type="submission" date="2016-03" db="EMBL/GenBank/DDBJ databases">
        <authorList>
            <person name="Heylen K."/>
            <person name="De Vos P."/>
            <person name="Vekeman B."/>
        </authorList>
    </citation>
    <scope>NUCLEOTIDE SEQUENCE [LARGE SCALE GENOMIC DNA]</scope>
    <source>
        <strain evidence="4">R-45383</strain>
    </source>
</reference>
<feature type="region of interest" description="Disordered" evidence="2">
    <location>
        <begin position="84"/>
        <end position="109"/>
    </location>
</feature>
<keyword evidence="4" id="KW-1185">Reference proteome</keyword>
<evidence type="ECO:0000313" key="4">
    <source>
        <dbReference type="Proteomes" id="UP000077628"/>
    </source>
</evidence>
<evidence type="ECO:0000256" key="1">
    <source>
        <dbReference type="SAM" id="Coils"/>
    </source>
</evidence>
<dbReference type="InterPro" id="IPR045748">
    <property type="entry name" value="DcaP"/>
</dbReference>
<name>A0A177NWU1_9GAMM</name>
<dbReference type="RefSeq" id="WP_082885437.1">
    <property type="nucleotide sequence ID" value="NZ_LUUK01000094.1"/>
</dbReference>
<keyword evidence="1" id="KW-0175">Coiled coil</keyword>
<feature type="coiled-coil region" evidence="1">
    <location>
        <begin position="30"/>
        <end position="71"/>
    </location>
</feature>
<organism evidence="3 4">
    <name type="scientific">Methylomonas koyamae</name>
    <dbReference type="NCBI Taxonomy" id="702114"/>
    <lineage>
        <taxon>Bacteria</taxon>
        <taxon>Pseudomonadati</taxon>
        <taxon>Pseudomonadota</taxon>
        <taxon>Gammaproteobacteria</taxon>
        <taxon>Methylococcales</taxon>
        <taxon>Methylococcaceae</taxon>
        <taxon>Methylomonas</taxon>
    </lineage>
</organism>
<dbReference type="Proteomes" id="UP000077628">
    <property type="component" value="Unassembled WGS sequence"/>
</dbReference>
<protein>
    <recommendedName>
        <fullName evidence="5">Porin</fullName>
    </recommendedName>
</protein>
<dbReference type="AlphaFoldDB" id="A0A177NWU1"/>
<sequence>MHSRPRLLLTIASGVFPLAATATDDVRALLRQLGDQVAELKQHANQADARIRELETRLAAEQQKNRQLTTQASPAANGVVAVSASPAANPTEAKPETKPPVTLGDTKGTFKIPGTDTSLGFGGFVKLDVNESSVSAPSFGDQYLSISNIPVSHRGEDSQLAFNARESRFWFKSFTPSAWGDINTYLELDLYGAAASYTPRLRHAYGSFGNFLAGQTWTTFLNELAAPDTLDNAGPVGLAKFRQPLVRWTQPFKFAGESLDLQLAAESPNSTLWTGSGWSPALGTLTYDNLTTTGDDRYPDLIAKLVYKPDWGNLSLAAMGRQIRNANNTSGAAREAWGGGVSLAGKINVFELDNIRFTLNYGNAIGRYSSVNRLEDAALDSAGNLHLVNVYSAVTAYQHWWSNTWRSSFAYGFEQADQPDFVAATMTRQAQSVHANLLWSPLPQATLGIEYLYGSRELIDGRNGNISRAMFSAKYNF</sequence>
<accession>A0A177NWU1</accession>
<dbReference type="STRING" id="702114.A1355_23115"/>
<comment type="caution">
    <text evidence="3">The sequence shown here is derived from an EMBL/GenBank/DDBJ whole genome shotgun (WGS) entry which is preliminary data.</text>
</comment>